<keyword evidence="12" id="KW-1185">Reference proteome</keyword>
<name>A0ABP7LRH2_9GAMM</name>
<organism evidence="11 12">
    <name type="scientific">Gibbsiella dentisursi</name>
    <dbReference type="NCBI Taxonomy" id="796890"/>
    <lineage>
        <taxon>Bacteria</taxon>
        <taxon>Pseudomonadati</taxon>
        <taxon>Pseudomonadota</taxon>
        <taxon>Gammaproteobacteria</taxon>
        <taxon>Enterobacterales</taxon>
        <taxon>Yersiniaceae</taxon>
        <taxon>Gibbsiella</taxon>
    </lineage>
</organism>
<reference evidence="12" key="1">
    <citation type="journal article" date="2019" name="Int. J. Syst. Evol. Microbiol.">
        <title>The Global Catalogue of Microorganisms (GCM) 10K type strain sequencing project: providing services to taxonomists for standard genome sequencing and annotation.</title>
        <authorList>
            <consortium name="The Broad Institute Genomics Platform"/>
            <consortium name="The Broad Institute Genome Sequencing Center for Infectious Disease"/>
            <person name="Wu L."/>
            <person name="Ma J."/>
        </authorList>
    </citation>
    <scope>NUCLEOTIDE SEQUENCE [LARGE SCALE GENOMIC DNA]</scope>
    <source>
        <strain evidence="12">JCM 17201</strain>
    </source>
</reference>
<evidence type="ECO:0000256" key="8">
    <source>
        <dbReference type="PROSITE-ProRule" id="PRU10058"/>
    </source>
</evidence>
<proteinExistence type="inferred from homology"/>
<evidence type="ECO:0000256" key="1">
    <source>
        <dbReference type="ARBA" id="ARBA00000966"/>
    </source>
</evidence>
<evidence type="ECO:0000256" key="2">
    <source>
        <dbReference type="ARBA" id="ARBA00009209"/>
    </source>
</evidence>
<dbReference type="PROSITE" id="PS00812">
    <property type="entry name" value="GLYCOSYL_HYDROL_F8"/>
    <property type="match status" value="1"/>
</dbReference>
<evidence type="ECO:0000256" key="6">
    <source>
        <dbReference type="ARBA" id="ARBA00023295"/>
    </source>
</evidence>
<comment type="catalytic activity">
    <reaction evidence="1">
        <text>Endohydrolysis of (1-&gt;4)-beta-D-glucosidic linkages in cellulose, lichenin and cereal beta-D-glucans.</text>
        <dbReference type="EC" id="3.2.1.4"/>
    </reaction>
</comment>
<evidence type="ECO:0000313" key="11">
    <source>
        <dbReference type="EMBL" id="GAA3907179.1"/>
    </source>
</evidence>
<feature type="chain" id="PRO_5045081296" description="Glucanase" evidence="10">
    <location>
        <begin position="24"/>
        <end position="335"/>
    </location>
</feature>
<feature type="signal peptide" evidence="10">
    <location>
        <begin position="1"/>
        <end position="23"/>
    </location>
</feature>
<keyword evidence="6 9" id="KW-0326">Glycosidase</keyword>
<evidence type="ECO:0000256" key="10">
    <source>
        <dbReference type="SAM" id="SignalP"/>
    </source>
</evidence>
<dbReference type="EC" id="3.2.1.-" evidence="9"/>
<dbReference type="Proteomes" id="UP001499994">
    <property type="component" value="Unassembled WGS sequence"/>
</dbReference>
<evidence type="ECO:0000256" key="7">
    <source>
        <dbReference type="ARBA" id="ARBA00023326"/>
    </source>
</evidence>
<dbReference type="Pfam" id="PF01270">
    <property type="entry name" value="Glyco_hydro_8"/>
    <property type="match status" value="1"/>
</dbReference>
<dbReference type="InterPro" id="IPR019834">
    <property type="entry name" value="Glyco_hydro_8_CS"/>
</dbReference>
<keyword evidence="3 10" id="KW-0732">Signal</keyword>
<dbReference type="RefSeq" id="WP_413541299.1">
    <property type="nucleotide sequence ID" value="NZ_BAABDG010000007.1"/>
</dbReference>
<evidence type="ECO:0000256" key="5">
    <source>
        <dbReference type="ARBA" id="ARBA00023001"/>
    </source>
</evidence>
<evidence type="ECO:0000256" key="3">
    <source>
        <dbReference type="ARBA" id="ARBA00022729"/>
    </source>
</evidence>
<dbReference type="GO" id="GO:0016787">
    <property type="term" value="F:hydrolase activity"/>
    <property type="evidence" value="ECO:0007669"/>
    <property type="project" value="UniProtKB-KW"/>
</dbReference>
<dbReference type="EMBL" id="BAABDG010000007">
    <property type="protein sequence ID" value="GAA3907179.1"/>
    <property type="molecule type" value="Genomic_DNA"/>
</dbReference>
<keyword evidence="7 9" id="KW-0119">Carbohydrate metabolism</keyword>
<gene>
    <name evidence="11" type="ORF">GCM10022405_35500</name>
</gene>
<dbReference type="InterPro" id="IPR002037">
    <property type="entry name" value="Glyco_hydro_8"/>
</dbReference>
<dbReference type="Gene3D" id="1.50.10.10">
    <property type="match status" value="1"/>
</dbReference>
<comment type="similarity">
    <text evidence="2 9">Belongs to the glycosyl hydrolase 8 (cellulase D) family.</text>
</comment>
<accession>A0ABP7LRH2</accession>
<protein>
    <recommendedName>
        <fullName evidence="9">Glucanase</fullName>
        <ecNumber evidence="9">3.2.1.-</ecNumber>
    </recommendedName>
</protein>
<evidence type="ECO:0000256" key="9">
    <source>
        <dbReference type="RuleBase" id="RU361167"/>
    </source>
</evidence>
<dbReference type="InterPro" id="IPR008928">
    <property type="entry name" value="6-hairpin_glycosidase_sf"/>
</dbReference>
<keyword evidence="7 9" id="KW-0624">Polysaccharide degradation</keyword>
<evidence type="ECO:0000313" key="12">
    <source>
        <dbReference type="Proteomes" id="UP001499994"/>
    </source>
</evidence>
<keyword evidence="4 9" id="KW-0378">Hydrolase</keyword>
<sequence>MFMRSIRAISLLVLALFSTAALAQGNGWSTYKQRFLMADGRIVDTANKNVSHTEGQGFSMLLAVFNNDRQTFDKLWQWSNANLFRSDVGMYSWRYDPNSVPKVADKNTASDGDTLMAWALLLAGDKWHDSRYTQASEKLQAALIKHTVIKYAGYTVMLPGLSGFNQTTSITVNPSYFLFPAWQAFYQHSHLKVWKDLDASALAMLGQMTFGQYRLPSDWVTLNADGTLAPASKWPALFSYDAIRIPLYLRWAHPGQAALAPYIQFWQQTPRNATPAWVNVLSGAKANYMMSPGQLAIRDFTMANTGAISDQLSQGDDYYSSSLQLLAWWAANGAH</sequence>
<comment type="caution">
    <text evidence="11">The sequence shown here is derived from an EMBL/GenBank/DDBJ whole genome shotgun (WGS) entry which is preliminary data.</text>
</comment>
<keyword evidence="5" id="KW-0136">Cellulose degradation</keyword>
<dbReference type="PRINTS" id="PR00735">
    <property type="entry name" value="GLHYDRLASE8"/>
</dbReference>
<feature type="active site" description="Nucleophile" evidence="8">
    <location>
        <position position="111"/>
    </location>
</feature>
<evidence type="ECO:0000256" key="4">
    <source>
        <dbReference type="ARBA" id="ARBA00022801"/>
    </source>
</evidence>
<dbReference type="InterPro" id="IPR012341">
    <property type="entry name" value="6hp_glycosidase-like_sf"/>
</dbReference>
<dbReference type="SUPFAM" id="SSF48208">
    <property type="entry name" value="Six-hairpin glycosidases"/>
    <property type="match status" value="1"/>
</dbReference>